<comment type="caution">
    <text evidence="3">The sequence shown here is derived from an EMBL/GenBank/DDBJ whole genome shotgun (WGS) entry which is preliminary data.</text>
</comment>
<dbReference type="InterPro" id="IPR016024">
    <property type="entry name" value="ARM-type_fold"/>
</dbReference>
<evidence type="ECO:0000256" key="1">
    <source>
        <dbReference type="ARBA" id="ARBA00022737"/>
    </source>
</evidence>
<sequence>MDHYQSVTHVTQPDDHSYWVQPLQPFDNIIATSNEELQVQSIIKLSRLSNRAPVSILLSTVPMRWKLAVTIAFDGPNRVNVVRLGGLKVVIDMLNSDSCPDSLRLLLLDILSALALLREVRRLAVGLLVESCKVRKMVSRVRVGQAIRLLGLVKKARRELVNSVAGNALGVVSSHMNYIRSVAEHGVIPLYAELLQGQKSLGKEIAEDAFCILAFTDENAVAIVEHLVRIMRGNDDESVAAAADVVWDLSSYKHVLPVIHRFGVISLLVELLSTSNDSDVMEKVCGAIGQLSYKEAELVVIADLGGISVLINMLEDESEEIRTYTRWKKRSKVEILLMEVTAEFRVRERMVQTRAAELRLAESVRQMTIDELTWNPPLGIRHPMKSFH</sequence>
<dbReference type="PANTHER" id="PTHR46241:SF1">
    <property type="entry name" value="OUTER DYNEIN ARM-DOCKING COMPLEX SUBUNIT 2"/>
    <property type="match status" value="1"/>
</dbReference>
<evidence type="ECO:0000313" key="4">
    <source>
        <dbReference type="Proteomes" id="UP001206925"/>
    </source>
</evidence>
<dbReference type="SUPFAM" id="SSF48371">
    <property type="entry name" value="ARM repeat"/>
    <property type="match status" value="1"/>
</dbReference>
<keyword evidence="1" id="KW-0677">Repeat</keyword>
<organism evidence="3 4">
    <name type="scientific">Ambrosia artemisiifolia</name>
    <name type="common">Common ragweed</name>
    <dbReference type="NCBI Taxonomy" id="4212"/>
    <lineage>
        <taxon>Eukaryota</taxon>
        <taxon>Viridiplantae</taxon>
        <taxon>Streptophyta</taxon>
        <taxon>Embryophyta</taxon>
        <taxon>Tracheophyta</taxon>
        <taxon>Spermatophyta</taxon>
        <taxon>Magnoliopsida</taxon>
        <taxon>eudicotyledons</taxon>
        <taxon>Gunneridae</taxon>
        <taxon>Pentapetalae</taxon>
        <taxon>asterids</taxon>
        <taxon>campanulids</taxon>
        <taxon>Asterales</taxon>
        <taxon>Asteraceae</taxon>
        <taxon>Asteroideae</taxon>
        <taxon>Heliantheae alliance</taxon>
        <taxon>Heliantheae</taxon>
        <taxon>Ambrosia</taxon>
    </lineage>
</organism>
<dbReference type="Proteomes" id="UP001206925">
    <property type="component" value="Unassembled WGS sequence"/>
</dbReference>
<evidence type="ECO:0000256" key="2">
    <source>
        <dbReference type="PROSITE-ProRule" id="PRU00259"/>
    </source>
</evidence>
<dbReference type="InterPro" id="IPR000225">
    <property type="entry name" value="Armadillo"/>
</dbReference>
<keyword evidence="4" id="KW-1185">Reference proteome</keyword>
<dbReference type="Gene3D" id="1.25.10.10">
    <property type="entry name" value="Leucine-rich Repeat Variant"/>
    <property type="match status" value="1"/>
</dbReference>
<feature type="repeat" description="ARM" evidence="2">
    <location>
        <begin position="263"/>
        <end position="306"/>
    </location>
</feature>
<protein>
    <submittedName>
        <fullName evidence="3">Uncharacterized protein</fullName>
    </submittedName>
</protein>
<dbReference type="AlphaFoldDB" id="A0AAD5GHT2"/>
<dbReference type="PROSITE" id="PS50176">
    <property type="entry name" value="ARM_REPEAT"/>
    <property type="match status" value="1"/>
</dbReference>
<evidence type="ECO:0000313" key="3">
    <source>
        <dbReference type="EMBL" id="KAI7740771.1"/>
    </source>
</evidence>
<dbReference type="EMBL" id="JAMZMK010008349">
    <property type="protein sequence ID" value="KAI7740771.1"/>
    <property type="molecule type" value="Genomic_DNA"/>
</dbReference>
<dbReference type="SMART" id="SM00185">
    <property type="entry name" value="ARM"/>
    <property type="match status" value="4"/>
</dbReference>
<dbReference type="PANTHER" id="PTHR46241">
    <property type="entry name" value="ARMADILLO REPEAT-CONTAINING PROTEIN 4 ARMC4"/>
    <property type="match status" value="1"/>
</dbReference>
<dbReference type="InterPro" id="IPR011989">
    <property type="entry name" value="ARM-like"/>
</dbReference>
<proteinExistence type="predicted"/>
<gene>
    <name evidence="3" type="ORF">M8C21_001204</name>
</gene>
<accession>A0AAD5GHT2</accession>
<reference evidence="3" key="1">
    <citation type="submission" date="2022-06" db="EMBL/GenBank/DDBJ databases">
        <title>Uncovering the hologenomic basis of an extraordinary plant invasion.</title>
        <authorList>
            <person name="Bieker V.C."/>
            <person name="Martin M.D."/>
            <person name="Gilbert T."/>
            <person name="Hodgins K."/>
            <person name="Battlay P."/>
            <person name="Petersen B."/>
            <person name="Wilson J."/>
        </authorList>
    </citation>
    <scope>NUCLEOTIDE SEQUENCE</scope>
    <source>
        <strain evidence="3">AA19_3_7</strain>
        <tissue evidence="3">Leaf</tissue>
    </source>
</reference>
<name>A0AAD5GHT2_AMBAR</name>